<evidence type="ECO:0000256" key="1">
    <source>
        <dbReference type="ARBA" id="ARBA00007992"/>
    </source>
</evidence>
<feature type="domain" description="FAD-binding" evidence="7">
    <location>
        <begin position="8"/>
        <end position="363"/>
    </location>
</feature>
<evidence type="ECO:0000256" key="6">
    <source>
        <dbReference type="SAM" id="Phobius"/>
    </source>
</evidence>
<keyword evidence="3" id="KW-0274">FAD</keyword>
<feature type="transmembrane region" description="Helical" evidence="6">
    <location>
        <begin position="6"/>
        <end position="26"/>
    </location>
</feature>
<sequence>MADFPFDFHVVVVGAGLVGLTAAILLRKAGYRVTVLERDVELREIGAGIQLPVNSCRVLRDAGVLGRVRDRAARPKAIVLRSYRNGELLREMNLDPYTQDKYGLPYLVIHRADLRKILYDEAVARGAHVRLAVTVDGQASDFPNGVIRFSGSQEELRADLVVGADGPQSMCRAALLQRPNNPRPTGVTVVRIVVPVSAITRDADLHDLVSPPSVQTWLGPRSLAICYTLKDAFNIVLTRPATQDEVFIGPRPENVEQLRAFFQNWDPKMRRLLDIADNFNKWSLLEVDEPPASFVHPGGKFVLAGDSAHATLPYLAQGAAMGFESAAVLSHLLAEARNPSEIPHLLHLYDSVRRPRTNLVIRASKRTGEIWQLPDGPLQVVRDRQFVEDVPPSVGYPNMLDDPVFQQWLFGFDARECVRVQRECGRYNSHSHL</sequence>
<keyword evidence="6" id="KW-0812">Transmembrane</keyword>
<proteinExistence type="inferred from homology"/>
<evidence type="ECO:0000313" key="9">
    <source>
        <dbReference type="Proteomes" id="UP000053958"/>
    </source>
</evidence>
<comment type="caution">
    <text evidence="8">The sequence shown here is derived from an EMBL/GenBank/DDBJ whole genome shotgun (WGS) entry which is preliminary data.</text>
</comment>
<dbReference type="STRING" id="1408163.A0A0F4YPA6"/>
<dbReference type="SUPFAM" id="SSF54373">
    <property type="entry name" value="FAD-linked reductases, C-terminal domain"/>
    <property type="match status" value="1"/>
</dbReference>
<dbReference type="InterPro" id="IPR050493">
    <property type="entry name" value="FAD-dep_Monooxygenase_BioMet"/>
</dbReference>
<keyword evidence="9" id="KW-1185">Reference proteome</keyword>
<gene>
    <name evidence="8" type="ORF">T310_5918</name>
</gene>
<dbReference type="EMBL" id="LASV01000291">
    <property type="protein sequence ID" value="KKA20089.1"/>
    <property type="molecule type" value="Genomic_DNA"/>
</dbReference>
<dbReference type="RefSeq" id="XP_013326701.1">
    <property type="nucleotide sequence ID" value="XM_013471247.1"/>
</dbReference>
<comment type="similarity">
    <text evidence="1">Belongs to the paxM FAD-dependent monooxygenase family.</text>
</comment>
<dbReference type="PANTHER" id="PTHR13789">
    <property type="entry name" value="MONOOXYGENASE"/>
    <property type="match status" value="1"/>
</dbReference>
<dbReference type="AlphaFoldDB" id="A0A0F4YPA6"/>
<dbReference type="PRINTS" id="PR00420">
    <property type="entry name" value="RNGMNOXGNASE"/>
</dbReference>
<keyword evidence="5" id="KW-0503">Monooxygenase</keyword>
<accession>A0A0F4YPA6</accession>
<protein>
    <recommendedName>
        <fullName evidence="7">FAD-binding domain-containing protein</fullName>
    </recommendedName>
</protein>
<keyword evidence="6" id="KW-1133">Transmembrane helix</keyword>
<dbReference type="GO" id="GO:0071949">
    <property type="term" value="F:FAD binding"/>
    <property type="evidence" value="ECO:0007669"/>
    <property type="project" value="InterPro"/>
</dbReference>
<evidence type="ECO:0000256" key="2">
    <source>
        <dbReference type="ARBA" id="ARBA00022630"/>
    </source>
</evidence>
<reference evidence="8 9" key="1">
    <citation type="submission" date="2015-04" db="EMBL/GenBank/DDBJ databases">
        <authorList>
            <person name="Heijne W.H."/>
            <person name="Fedorova N.D."/>
            <person name="Nierman W.C."/>
            <person name="Vollebregt A.W."/>
            <person name="Zhao Z."/>
            <person name="Wu L."/>
            <person name="Kumar M."/>
            <person name="Stam H."/>
            <person name="van den Berg M.A."/>
            <person name="Pel H.J."/>
        </authorList>
    </citation>
    <scope>NUCLEOTIDE SEQUENCE [LARGE SCALE GENOMIC DNA]</scope>
    <source>
        <strain evidence="8 9">CBS 393.64</strain>
    </source>
</reference>
<organism evidence="8 9">
    <name type="scientific">Rasamsonia emersonii (strain ATCC 16479 / CBS 393.64 / IMI 116815)</name>
    <dbReference type="NCBI Taxonomy" id="1408163"/>
    <lineage>
        <taxon>Eukaryota</taxon>
        <taxon>Fungi</taxon>
        <taxon>Dikarya</taxon>
        <taxon>Ascomycota</taxon>
        <taxon>Pezizomycotina</taxon>
        <taxon>Eurotiomycetes</taxon>
        <taxon>Eurotiomycetidae</taxon>
        <taxon>Eurotiales</taxon>
        <taxon>Trichocomaceae</taxon>
        <taxon>Rasamsonia</taxon>
    </lineage>
</organism>
<dbReference type="InterPro" id="IPR002938">
    <property type="entry name" value="FAD-bd"/>
</dbReference>
<evidence type="ECO:0000259" key="7">
    <source>
        <dbReference type="Pfam" id="PF01494"/>
    </source>
</evidence>
<keyword evidence="4" id="KW-0560">Oxidoreductase</keyword>
<name>A0A0F4YPA6_RASE3</name>
<evidence type="ECO:0000256" key="3">
    <source>
        <dbReference type="ARBA" id="ARBA00022827"/>
    </source>
</evidence>
<evidence type="ECO:0000313" key="8">
    <source>
        <dbReference type="EMBL" id="KKA20089.1"/>
    </source>
</evidence>
<dbReference type="Pfam" id="PF01494">
    <property type="entry name" value="FAD_binding_3"/>
    <property type="match status" value="1"/>
</dbReference>
<dbReference type="GeneID" id="25318240"/>
<keyword evidence="2" id="KW-0285">Flavoprotein</keyword>
<dbReference type="SUPFAM" id="SSF51905">
    <property type="entry name" value="FAD/NAD(P)-binding domain"/>
    <property type="match status" value="1"/>
</dbReference>
<keyword evidence="6" id="KW-0472">Membrane</keyword>
<evidence type="ECO:0000256" key="5">
    <source>
        <dbReference type="ARBA" id="ARBA00023033"/>
    </source>
</evidence>
<evidence type="ECO:0000256" key="4">
    <source>
        <dbReference type="ARBA" id="ARBA00023002"/>
    </source>
</evidence>
<dbReference type="InterPro" id="IPR036188">
    <property type="entry name" value="FAD/NAD-bd_sf"/>
</dbReference>
<dbReference type="GO" id="GO:0004497">
    <property type="term" value="F:monooxygenase activity"/>
    <property type="evidence" value="ECO:0007669"/>
    <property type="project" value="UniProtKB-KW"/>
</dbReference>
<dbReference type="Proteomes" id="UP000053958">
    <property type="component" value="Unassembled WGS sequence"/>
</dbReference>
<dbReference type="OrthoDB" id="420606at2759"/>
<dbReference type="PANTHER" id="PTHR13789:SF238">
    <property type="entry name" value="PUTATIVE (AFU_ORTHOLOGUE AFUA_2G01680)-RELATED"/>
    <property type="match status" value="1"/>
</dbReference>
<dbReference type="Gene3D" id="3.50.50.60">
    <property type="entry name" value="FAD/NAD(P)-binding domain"/>
    <property type="match status" value="1"/>
</dbReference>